<evidence type="ECO:0000256" key="9">
    <source>
        <dbReference type="ARBA" id="ARBA00022801"/>
    </source>
</evidence>
<sequence length="604" mass="68292">MSLLWSLTTLLISRTMALSAADYFINSLPGQPKDEPLLRMHAGHIEVNPDHHGNMFFWHFENKHLANRHRTVIWMNGGPGCSSLDGALMEIGPYKLKDAENLEYQPDSWNEFANLLFVDNPVGTGFSYVDADSYLHELPEMAAHFTIFLERYFQLFPEEESNDFYIAGESYAGQHIPYVAKAILEHNAKNSNKKWNLKGLLIGNGWISPQEQSLAYLEHVYKAGIVQKGSDIGNQLETLQNICKADLESTKDHVQVNYPNCEKILHDILRLTQKGDRCINMYDVRKDDTYPSCGMNWPPDLAFMNPWLRRQDVVKALHVNPDKKTGWVECNGAVGGAFRAKHSQPSVKLLPELLQQVPILLFSGAEDLICTHIGTENMIHNLEWNGGKGFETSPGVWAPRQDWTYDGEAAGYYQEARNLTYVLFYNASHMVPWDYPRRTRDMLDRFMGVDIASIGGKPADSRINGEKNLQTSVGGHPNSTVAEQQVSEKIDQERWSAYYRSGSIALVIVACLAVFFGWYVWQDRRRRAGYQGVASEPARQTRMAHNPLRSDVEAARAFDLDDNELDTLPHDERGVTARYSLGGLSDEEDEHHAKELNSRAGGGI</sequence>
<keyword evidence="9 15" id="KW-0378">Hydrolase</keyword>
<comment type="similarity">
    <text evidence="3 15">Belongs to the peptidase S10 family.</text>
</comment>
<organism evidence="18 19">
    <name type="scientific">Gomphillus americanus</name>
    <dbReference type="NCBI Taxonomy" id="1940652"/>
    <lineage>
        <taxon>Eukaryota</taxon>
        <taxon>Fungi</taxon>
        <taxon>Dikarya</taxon>
        <taxon>Ascomycota</taxon>
        <taxon>Pezizomycotina</taxon>
        <taxon>Lecanoromycetes</taxon>
        <taxon>OSLEUM clade</taxon>
        <taxon>Ostropomycetidae</taxon>
        <taxon>Ostropales</taxon>
        <taxon>Graphidaceae</taxon>
        <taxon>Gomphilloideae</taxon>
        <taxon>Gomphillus</taxon>
    </lineage>
</organism>
<evidence type="ECO:0000256" key="10">
    <source>
        <dbReference type="ARBA" id="ARBA00022989"/>
    </source>
</evidence>
<dbReference type="GO" id="GO:0006508">
    <property type="term" value="P:proteolysis"/>
    <property type="evidence" value="ECO:0007669"/>
    <property type="project" value="UniProtKB-KW"/>
</dbReference>
<protein>
    <recommendedName>
        <fullName evidence="15">Carboxypeptidase</fullName>
        <ecNumber evidence="15">3.4.16.-</ecNumber>
    </recommendedName>
</protein>
<evidence type="ECO:0000256" key="7">
    <source>
        <dbReference type="ARBA" id="ARBA00022703"/>
    </source>
</evidence>
<dbReference type="FunFam" id="3.40.50.1820:FF:000121">
    <property type="entry name" value="Carboxypeptidase D"/>
    <property type="match status" value="1"/>
</dbReference>
<keyword evidence="12 17" id="KW-0472">Membrane</keyword>
<evidence type="ECO:0000256" key="17">
    <source>
        <dbReference type="SAM" id="Phobius"/>
    </source>
</evidence>
<comment type="function">
    <text evidence="14">Protease with a carboxypeptidase B-like function involved in the C-terminal processing of the lysine and arginine residues from protein precursors. Promotes cell fusion and is involved in the programmed cell death.</text>
</comment>
<dbReference type="GO" id="GO:0004185">
    <property type="term" value="F:serine-type carboxypeptidase activity"/>
    <property type="evidence" value="ECO:0007669"/>
    <property type="project" value="UniProtKB-UniRule"/>
</dbReference>
<dbReference type="OrthoDB" id="443318at2759"/>
<dbReference type="GO" id="GO:0006915">
    <property type="term" value="P:apoptotic process"/>
    <property type="evidence" value="ECO:0007669"/>
    <property type="project" value="UniProtKB-KW"/>
</dbReference>
<evidence type="ECO:0000256" key="5">
    <source>
        <dbReference type="ARBA" id="ARBA00022670"/>
    </source>
</evidence>
<evidence type="ECO:0000256" key="8">
    <source>
        <dbReference type="ARBA" id="ARBA00022729"/>
    </source>
</evidence>
<evidence type="ECO:0000256" key="4">
    <source>
        <dbReference type="ARBA" id="ARBA00022645"/>
    </source>
</evidence>
<comment type="caution">
    <text evidence="18">The sequence shown here is derived from an EMBL/GenBank/DDBJ whole genome shotgun (WGS) entry which is preliminary data.</text>
</comment>
<name>A0A8H3FF89_9LECA</name>
<dbReference type="EC" id="3.4.16.-" evidence="15"/>
<dbReference type="Proteomes" id="UP000664169">
    <property type="component" value="Unassembled WGS sequence"/>
</dbReference>
<evidence type="ECO:0000256" key="2">
    <source>
        <dbReference type="ARBA" id="ARBA00004393"/>
    </source>
</evidence>
<dbReference type="InterPro" id="IPR029058">
    <property type="entry name" value="AB_hydrolase_fold"/>
</dbReference>
<feature type="signal peptide" evidence="15">
    <location>
        <begin position="1"/>
        <end position="17"/>
    </location>
</feature>
<evidence type="ECO:0000256" key="14">
    <source>
        <dbReference type="ARBA" id="ARBA00037042"/>
    </source>
</evidence>
<keyword evidence="19" id="KW-1185">Reference proteome</keyword>
<evidence type="ECO:0000256" key="16">
    <source>
        <dbReference type="SAM" id="MobiDB-lite"/>
    </source>
</evidence>
<keyword evidence="10 17" id="KW-1133">Transmembrane helix</keyword>
<dbReference type="InterPro" id="IPR018202">
    <property type="entry name" value="Ser_caboxypep_ser_AS"/>
</dbReference>
<dbReference type="PANTHER" id="PTHR11802:SF190">
    <property type="entry name" value="PHEROMONE-PROCESSING CARBOXYPEPTIDASE KEX1"/>
    <property type="match status" value="1"/>
</dbReference>
<keyword evidence="4 15" id="KW-0121">Carboxypeptidase</keyword>
<dbReference type="AlphaFoldDB" id="A0A8H3FF89"/>
<proteinExistence type="inferred from homology"/>
<dbReference type="InterPro" id="IPR001563">
    <property type="entry name" value="Peptidase_S10"/>
</dbReference>
<feature type="region of interest" description="Disordered" evidence="16">
    <location>
        <begin position="582"/>
        <end position="604"/>
    </location>
</feature>
<evidence type="ECO:0000256" key="3">
    <source>
        <dbReference type="ARBA" id="ARBA00009431"/>
    </source>
</evidence>
<comment type="catalytic activity">
    <reaction evidence="1">
        <text>Preferential release of a C-terminal arginine or lysine residue.</text>
        <dbReference type="EC" id="3.4.16.6"/>
    </reaction>
</comment>
<reference evidence="18" key="1">
    <citation type="submission" date="2021-03" db="EMBL/GenBank/DDBJ databases">
        <authorList>
            <person name="Tagirdzhanova G."/>
        </authorList>
    </citation>
    <scope>NUCLEOTIDE SEQUENCE</scope>
</reference>
<evidence type="ECO:0000256" key="6">
    <source>
        <dbReference type="ARBA" id="ARBA00022692"/>
    </source>
</evidence>
<comment type="subcellular location">
    <subcellularLocation>
        <location evidence="2">Golgi apparatus</location>
        <location evidence="2">trans-Golgi network membrane</location>
        <topology evidence="2">Single-pass type I membrane protein</topology>
    </subcellularLocation>
</comment>
<keyword evidence="6 17" id="KW-0812">Transmembrane</keyword>
<dbReference type="GO" id="GO:0005802">
    <property type="term" value="C:trans-Golgi network"/>
    <property type="evidence" value="ECO:0007669"/>
    <property type="project" value="TreeGrafter"/>
</dbReference>
<dbReference type="SUPFAM" id="SSF53474">
    <property type="entry name" value="alpha/beta-Hydrolases"/>
    <property type="match status" value="1"/>
</dbReference>
<gene>
    <name evidence="18" type="primary">KEX1</name>
    <name evidence="18" type="ORF">GOMPHAMPRED_002341</name>
</gene>
<evidence type="ECO:0000313" key="18">
    <source>
        <dbReference type="EMBL" id="CAF9921632.1"/>
    </source>
</evidence>
<evidence type="ECO:0000256" key="12">
    <source>
        <dbReference type="ARBA" id="ARBA00023136"/>
    </source>
</evidence>
<dbReference type="Gene3D" id="3.40.50.1820">
    <property type="entry name" value="alpha/beta hydrolase"/>
    <property type="match status" value="1"/>
</dbReference>
<dbReference type="EMBL" id="CAJPDQ010000017">
    <property type="protein sequence ID" value="CAF9921632.1"/>
    <property type="molecule type" value="Genomic_DNA"/>
</dbReference>
<dbReference type="PROSITE" id="PS00131">
    <property type="entry name" value="CARBOXYPEPT_SER_SER"/>
    <property type="match status" value="1"/>
</dbReference>
<evidence type="ECO:0000256" key="11">
    <source>
        <dbReference type="ARBA" id="ARBA00023034"/>
    </source>
</evidence>
<accession>A0A8H3FF89</accession>
<keyword evidence="5 15" id="KW-0645">Protease</keyword>
<feature type="chain" id="PRO_5034384004" description="Carboxypeptidase" evidence="15">
    <location>
        <begin position="18"/>
        <end position="604"/>
    </location>
</feature>
<dbReference type="PRINTS" id="PR00724">
    <property type="entry name" value="CRBOXYPTASEC"/>
</dbReference>
<keyword evidence="7" id="KW-0053">Apoptosis</keyword>
<feature type="transmembrane region" description="Helical" evidence="17">
    <location>
        <begin position="497"/>
        <end position="521"/>
    </location>
</feature>
<dbReference type="Pfam" id="PF00450">
    <property type="entry name" value="Peptidase_S10"/>
    <property type="match status" value="1"/>
</dbReference>
<keyword evidence="8 15" id="KW-0732">Signal</keyword>
<evidence type="ECO:0000256" key="15">
    <source>
        <dbReference type="RuleBase" id="RU361156"/>
    </source>
</evidence>
<evidence type="ECO:0000256" key="1">
    <source>
        <dbReference type="ARBA" id="ARBA00001003"/>
    </source>
</evidence>
<keyword evidence="11" id="KW-0333">Golgi apparatus</keyword>
<evidence type="ECO:0000256" key="13">
    <source>
        <dbReference type="ARBA" id="ARBA00023180"/>
    </source>
</evidence>
<dbReference type="PANTHER" id="PTHR11802">
    <property type="entry name" value="SERINE PROTEASE FAMILY S10 SERINE CARBOXYPEPTIDASE"/>
    <property type="match status" value="1"/>
</dbReference>
<keyword evidence="13" id="KW-0325">Glycoprotein</keyword>
<evidence type="ECO:0000313" key="19">
    <source>
        <dbReference type="Proteomes" id="UP000664169"/>
    </source>
</evidence>